<gene>
    <name evidence="1" type="ORF">CLORY_01450</name>
</gene>
<dbReference type="STRING" id="1450648.CLORY_01450"/>
<protein>
    <submittedName>
        <fullName evidence="1">Uncharacterized protein</fullName>
    </submittedName>
</protein>
<accession>A0A1V4IZE1</accession>
<organism evidence="1 2">
    <name type="scientific">Clostridium oryzae</name>
    <dbReference type="NCBI Taxonomy" id="1450648"/>
    <lineage>
        <taxon>Bacteria</taxon>
        <taxon>Bacillati</taxon>
        <taxon>Bacillota</taxon>
        <taxon>Clostridia</taxon>
        <taxon>Eubacteriales</taxon>
        <taxon>Clostridiaceae</taxon>
        <taxon>Clostridium</taxon>
    </lineage>
</organism>
<dbReference type="OrthoDB" id="2003249at2"/>
<keyword evidence="2" id="KW-1185">Reference proteome</keyword>
<dbReference type="Proteomes" id="UP000190080">
    <property type="component" value="Unassembled WGS sequence"/>
</dbReference>
<comment type="caution">
    <text evidence="1">The sequence shown here is derived from an EMBL/GenBank/DDBJ whole genome shotgun (WGS) entry which is preliminary data.</text>
</comment>
<name>A0A1V4IZE1_9CLOT</name>
<reference evidence="1 2" key="1">
    <citation type="submission" date="2017-03" db="EMBL/GenBank/DDBJ databases">
        <title>Genome sequence of Clostridium oryzae DSM 28571.</title>
        <authorList>
            <person name="Poehlein A."/>
            <person name="Daniel R."/>
        </authorList>
    </citation>
    <scope>NUCLEOTIDE SEQUENCE [LARGE SCALE GENOMIC DNA]</scope>
    <source>
        <strain evidence="1 2">DSM 28571</strain>
    </source>
</reference>
<sequence length="70" mass="7733">MLCAIYLLEGKDFNGNKCSVFIENNGEALEKCTPIIVTNSADLQFLSEAELTAKVTPSEYGVEVKIYNNK</sequence>
<dbReference type="RefSeq" id="WP_079421665.1">
    <property type="nucleotide sequence ID" value="NZ_MZGV01000001.1"/>
</dbReference>
<dbReference type="EMBL" id="MZGV01000001">
    <property type="protein sequence ID" value="OPJ65145.1"/>
    <property type="molecule type" value="Genomic_DNA"/>
</dbReference>
<proteinExistence type="predicted"/>
<evidence type="ECO:0000313" key="2">
    <source>
        <dbReference type="Proteomes" id="UP000190080"/>
    </source>
</evidence>
<dbReference type="AlphaFoldDB" id="A0A1V4IZE1"/>
<evidence type="ECO:0000313" key="1">
    <source>
        <dbReference type="EMBL" id="OPJ65145.1"/>
    </source>
</evidence>